<evidence type="ECO:0000313" key="13">
    <source>
        <dbReference type="EMBL" id="KAG7471802.1"/>
    </source>
</evidence>
<dbReference type="InterPro" id="IPR015943">
    <property type="entry name" value="WD40/YVTN_repeat-like_dom_sf"/>
</dbReference>
<dbReference type="PANTHER" id="PTHR14344">
    <property type="entry name" value="WD REPEAT PROTEIN"/>
    <property type="match status" value="1"/>
</dbReference>
<dbReference type="SUPFAM" id="SSF50952">
    <property type="entry name" value="Soluble quinoprotein glucose dehydrogenase"/>
    <property type="match status" value="1"/>
</dbReference>
<keyword evidence="2" id="KW-0963">Cytoplasm</keyword>
<evidence type="ECO:0000256" key="5">
    <source>
        <dbReference type="ARBA" id="ARBA00022737"/>
    </source>
</evidence>
<dbReference type="GO" id="GO:0030488">
    <property type="term" value="P:tRNA methylation"/>
    <property type="evidence" value="ECO:0007669"/>
    <property type="project" value="TreeGrafter"/>
</dbReference>
<proteinExistence type="inferred from homology"/>
<dbReference type="AlphaFoldDB" id="A0A9D3PZ76"/>
<feature type="signal peptide" evidence="12">
    <location>
        <begin position="1"/>
        <end position="21"/>
    </location>
</feature>
<comment type="subunit">
    <text evidence="10">Interacts with FTSJ1; the interaction is direct, and required for 2'-O-methylation of position 34 in substrate tRNAs. Interacts with IRS4. Interacts with STK11/LKB1.</text>
</comment>
<dbReference type="OrthoDB" id="5594999at2759"/>
<name>A0A9D3PZ76_MEGAT</name>
<evidence type="ECO:0000256" key="12">
    <source>
        <dbReference type="SAM" id="SignalP"/>
    </source>
</evidence>
<evidence type="ECO:0000256" key="10">
    <source>
        <dbReference type="ARBA" id="ARBA00047056"/>
    </source>
</evidence>
<feature type="repeat" description="WD" evidence="11">
    <location>
        <begin position="979"/>
        <end position="996"/>
    </location>
</feature>
<dbReference type="SUPFAM" id="SSF50978">
    <property type="entry name" value="WD40 repeat-like"/>
    <property type="match status" value="3"/>
</dbReference>
<keyword evidence="3 11" id="KW-0853">WD repeat</keyword>
<dbReference type="GO" id="GO:0005737">
    <property type="term" value="C:cytoplasm"/>
    <property type="evidence" value="ECO:0007669"/>
    <property type="project" value="UniProtKB-SubCell"/>
</dbReference>
<dbReference type="Gene3D" id="2.130.10.10">
    <property type="entry name" value="YVTN repeat-like/Quinoprotein amine dehydrogenase"/>
    <property type="match status" value="4"/>
</dbReference>
<evidence type="ECO:0000256" key="7">
    <source>
        <dbReference type="ARBA" id="ARBA00040154"/>
    </source>
</evidence>
<dbReference type="Proteomes" id="UP001046870">
    <property type="component" value="Chromosome 8"/>
</dbReference>
<comment type="caution">
    <text evidence="13">The sequence shown here is derived from an EMBL/GenBank/DDBJ whole genome shotgun (WGS) entry which is preliminary data.</text>
</comment>
<organism evidence="13 14">
    <name type="scientific">Megalops atlanticus</name>
    <name type="common">Tarpon</name>
    <name type="synonym">Clupea gigantea</name>
    <dbReference type="NCBI Taxonomy" id="7932"/>
    <lineage>
        <taxon>Eukaryota</taxon>
        <taxon>Metazoa</taxon>
        <taxon>Chordata</taxon>
        <taxon>Craniata</taxon>
        <taxon>Vertebrata</taxon>
        <taxon>Euteleostomi</taxon>
        <taxon>Actinopterygii</taxon>
        <taxon>Neopterygii</taxon>
        <taxon>Teleostei</taxon>
        <taxon>Elopiformes</taxon>
        <taxon>Megalopidae</taxon>
        <taxon>Megalops</taxon>
    </lineage>
</organism>
<evidence type="ECO:0000256" key="9">
    <source>
        <dbReference type="ARBA" id="ARBA00045751"/>
    </source>
</evidence>
<dbReference type="InterPro" id="IPR001680">
    <property type="entry name" value="WD40_rpt"/>
</dbReference>
<comment type="similarity">
    <text evidence="6">Belongs to the WD repeat WDR6 family.</text>
</comment>
<accession>A0A9D3PZ76</accession>
<keyword evidence="14" id="KW-1185">Reference proteome</keyword>
<comment type="subcellular location">
    <subcellularLocation>
        <location evidence="1">Cytoplasm</location>
    </subcellularLocation>
</comment>
<dbReference type="InterPro" id="IPR011041">
    <property type="entry name" value="Quinoprot_gluc/sorb_DH_b-prop"/>
</dbReference>
<evidence type="ECO:0000256" key="3">
    <source>
        <dbReference type="ARBA" id="ARBA00022574"/>
    </source>
</evidence>
<gene>
    <name evidence="13" type="ORF">MATL_G00101850</name>
</gene>
<evidence type="ECO:0000256" key="8">
    <source>
        <dbReference type="ARBA" id="ARBA00041816"/>
    </source>
</evidence>
<dbReference type="PROSITE" id="PS50082">
    <property type="entry name" value="WD_REPEATS_2"/>
    <property type="match status" value="3"/>
</dbReference>
<keyword evidence="4" id="KW-0819">tRNA processing</keyword>
<protein>
    <recommendedName>
        <fullName evidence="7">tRNA (34-2'-O)-methyltransferase regulator WDR6</fullName>
    </recommendedName>
    <alternativeName>
        <fullName evidence="8">WD repeat-containing protein 6</fullName>
    </alternativeName>
</protein>
<evidence type="ECO:0000256" key="4">
    <source>
        <dbReference type="ARBA" id="ARBA00022694"/>
    </source>
</evidence>
<evidence type="ECO:0000256" key="6">
    <source>
        <dbReference type="ARBA" id="ARBA00038255"/>
    </source>
</evidence>
<reference evidence="13" key="1">
    <citation type="submission" date="2021-01" db="EMBL/GenBank/DDBJ databases">
        <authorList>
            <person name="Zahm M."/>
            <person name="Roques C."/>
            <person name="Cabau C."/>
            <person name="Klopp C."/>
            <person name="Donnadieu C."/>
            <person name="Jouanno E."/>
            <person name="Lampietro C."/>
            <person name="Louis A."/>
            <person name="Herpin A."/>
            <person name="Echchiki A."/>
            <person name="Berthelot C."/>
            <person name="Parey E."/>
            <person name="Roest-Crollius H."/>
            <person name="Braasch I."/>
            <person name="Postlethwait J."/>
            <person name="Bobe J."/>
            <person name="Montfort J."/>
            <person name="Bouchez O."/>
            <person name="Begum T."/>
            <person name="Mejri S."/>
            <person name="Adams A."/>
            <person name="Chen W.-J."/>
            <person name="Guiguen Y."/>
        </authorList>
    </citation>
    <scope>NUCLEOTIDE SEQUENCE</scope>
    <source>
        <strain evidence="13">YG-15Mar2019-1</strain>
        <tissue evidence="13">Brain</tissue>
    </source>
</reference>
<evidence type="ECO:0000256" key="1">
    <source>
        <dbReference type="ARBA" id="ARBA00004496"/>
    </source>
</evidence>
<dbReference type="SMART" id="SM00320">
    <property type="entry name" value="WD40"/>
    <property type="match status" value="10"/>
</dbReference>
<keyword evidence="5" id="KW-0677">Repeat</keyword>
<keyword evidence="12" id="KW-0732">Signal</keyword>
<dbReference type="InterPro" id="IPR051973">
    <property type="entry name" value="tRNA_Anticodon_Mtase-Reg"/>
</dbReference>
<dbReference type="EMBL" id="JAFDVH010000008">
    <property type="protein sequence ID" value="KAG7471802.1"/>
    <property type="molecule type" value="Genomic_DNA"/>
</dbReference>
<dbReference type="PANTHER" id="PTHR14344:SF3">
    <property type="entry name" value="WD REPEAT-CONTAINING PROTEIN 6"/>
    <property type="match status" value="1"/>
</dbReference>
<evidence type="ECO:0000256" key="11">
    <source>
        <dbReference type="PROSITE-ProRule" id="PRU00221"/>
    </source>
</evidence>
<feature type="repeat" description="WD" evidence="11">
    <location>
        <begin position="290"/>
        <end position="329"/>
    </location>
</feature>
<dbReference type="PROSITE" id="PS50294">
    <property type="entry name" value="WD_REPEATS_REGION"/>
    <property type="match status" value="1"/>
</dbReference>
<comment type="function">
    <text evidence="9">Together with methyltransferase FTSJ1, methylates the 2'-O-ribose of nucleotides at position 34 of the tRNA anticodon loop of substrate tRNAs. Required for the correct positioning of the substrate tRNA for methylation. Required to suppress amino acid starvation-induced autophagy. Enhances the STK11/LKB1-induced cell growth suppression activity.</text>
</comment>
<feature type="chain" id="PRO_5039313663" description="tRNA (34-2'-O)-methyltransferase regulator WDR6" evidence="12">
    <location>
        <begin position="22"/>
        <end position="1177"/>
    </location>
</feature>
<evidence type="ECO:0000313" key="14">
    <source>
        <dbReference type="Proteomes" id="UP001046870"/>
    </source>
</evidence>
<evidence type="ECO:0000256" key="2">
    <source>
        <dbReference type="ARBA" id="ARBA00022490"/>
    </source>
</evidence>
<feature type="repeat" description="WD" evidence="11">
    <location>
        <begin position="237"/>
        <end position="268"/>
    </location>
</feature>
<dbReference type="InterPro" id="IPR036322">
    <property type="entry name" value="WD40_repeat_dom_sf"/>
</dbReference>
<sequence>MAARKSPLVMESVLLVAPVTALEFLEEDYLLAGEGPTLSVYSLRTPSITCTSLTVLRNQCIHGLRLQIWQQGEGACVAVTIEDELLASPWQQLGGVRRTVLAVFGGKAVRVVELREEGGVGTPPVLKLLGPLTELQDWVCDVHWLSGGGHLLAVALAHNTVLLLEAEEGQTLVLCPCQEGCLLYSALLLGWHWDNMVVVGGTVFNQLVIWRPGGAHGVERAQAEEEAGQMKPVERRLSGHKGVIFGLAYHSKQGLLASASDDRSVRIWGVGTLGGAAGCGALCPPCLQVLYGHQARVFSVQLSSGQVFSAGEDGTCLQWDWESGQVERALKGHRAGGVRALAVSKERSGQRRLVATGGADGGIRLWNVGNEDSGHGDVQTVVDLGFEGRGCPKVVRVVSGDWREGGVVVSTDQGEVYLWEEQCWKLLLKGRAEFQSYSVMEVLSFNQPRAGLCALGGLNGVVSVFPLSQPSAVIHLRAGTGKVHNVLWARQGGKAGYLFVSAAEGEVYRWYVKLELGERGLELRAVQLCAFLLPPCAKRWLTAVAFVLQSKGSLWVCGDRRGSLLLYRDSREEKGDERGEVEEIVSEESTVGNRGVVQPVNTLFGAHGKQGVTWVCEHQGVLYSCGRDGCVRVLRVGGERFDMLEVLRVQRACQGMEWIERVLIQDLVEEKDGRGGEGRIVILGFHSVFFVVWDPVQQERLMSVPCGGGHRSWSYCPPSELRTTGMGGSLLFVKQGTVLATQGPQGSFGSGRLWLKEGLHGKGVGCICHLGWVGVAGMGRCWEILVTGGEDTRLSVLAVQPQSGAVRVLSIITDHISNVRTLAAIRQEVEGTNGQRNYCSKIEGQTVSSLSALLLSAGGRAQLQCYQLLIGWSAQLSRPMCQVIQIASHHLDEEWERRRNRHKTLKMDPETRYMSLAVVQNGTVVLLALGCSDGAVRLFSVTKVDGRFRLLWESFYHQRCVLSVVLCCLQDPQGNRRLFLFSGATDGRIAVWDISTVINWNYDMTSTSTWKGPSSPCLIITVHQSGVNTLAVWEGQGNELKPAKKGGEVSWMTLASGGDDGQLSVVSIRVEFHQQDVESSIASVQLHSSSAVPLAHSAPLTALQRLSPWLLVSASPDQRVCLWSLHNGVPRPQAVVFSHVADVAGLEVWPCGGQLSRSYVAVCGQGLQLLQLKEREE</sequence>
<dbReference type="Pfam" id="PF00400">
    <property type="entry name" value="WD40"/>
    <property type="match status" value="3"/>
</dbReference>